<accession>A0AAW0Q9U5</accession>
<name>A0AAW0Q9U5_9PEZI</name>
<organism evidence="2 3">
    <name type="scientific">Apiospora kogelbergensis</name>
    <dbReference type="NCBI Taxonomy" id="1337665"/>
    <lineage>
        <taxon>Eukaryota</taxon>
        <taxon>Fungi</taxon>
        <taxon>Dikarya</taxon>
        <taxon>Ascomycota</taxon>
        <taxon>Pezizomycotina</taxon>
        <taxon>Sordariomycetes</taxon>
        <taxon>Xylariomycetidae</taxon>
        <taxon>Amphisphaeriales</taxon>
        <taxon>Apiosporaceae</taxon>
        <taxon>Apiospora</taxon>
    </lineage>
</organism>
<evidence type="ECO:0000256" key="1">
    <source>
        <dbReference type="SAM" id="MobiDB-lite"/>
    </source>
</evidence>
<comment type="caution">
    <text evidence="2">The sequence shown here is derived from an EMBL/GenBank/DDBJ whole genome shotgun (WGS) entry which is preliminary data.</text>
</comment>
<evidence type="ECO:0000313" key="3">
    <source>
        <dbReference type="Proteomes" id="UP001392437"/>
    </source>
</evidence>
<gene>
    <name evidence="2" type="ORF">PG999_012991</name>
</gene>
<reference evidence="2 3" key="1">
    <citation type="submission" date="2023-01" db="EMBL/GenBank/DDBJ databases">
        <title>Analysis of 21 Apiospora genomes using comparative genomics revels a genus with tremendous synthesis potential of carbohydrate active enzymes and secondary metabolites.</title>
        <authorList>
            <person name="Sorensen T."/>
        </authorList>
    </citation>
    <scope>NUCLEOTIDE SEQUENCE [LARGE SCALE GENOMIC DNA]</scope>
    <source>
        <strain evidence="2 3">CBS 117206</strain>
    </source>
</reference>
<protein>
    <submittedName>
        <fullName evidence="2">Uncharacterized protein</fullName>
    </submittedName>
</protein>
<feature type="region of interest" description="Disordered" evidence="1">
    <location>
        <begin position="215"/>
        <end position="236"/>
    </location>
</feature>
<dbReference type="AlphaFoldDB" id="A0AAW0Q9U5"/>
<dbReference type="Proteomes" id="UP001392437">
    <property type="component" value="Unassembled WGS sequence"/>
</dbReference>
<proteinExistence type="predicted"/>
<sequence length="332" mass="35630">MSLPTNAQSVSDYATVYYPGPYNFTYNRNISGPLLNQAAANPNATRSIKFRPFPSYSGNNDRLRNLEWSWRVNISDFYAANASPSFSEDGLLEDPHVIVNTYDFSWPGGGNLSEQIGTTNPFCISAAGSFVWPANVTNRYADGDPNSPDCGAVLGEACRDAIVRQGASSAGLDKCSGPSKFWKTLPECAGSLGYAGSLDSFSSVTTFDFNGYNGTKPDPNAKGPASNATRVPGGTPNPASGTGFFAWNSYPRNATNMTEYYDATNRLHIVMINAALPIVNGWASKPTLMCMRVNTTKLEVEDEPDSSAVHVKELGTAATAIVAATMMLAWIM</sequence>
<evidence type="ECO:0000313" key="2">
    <source>
        <dbReference type="EMBL" id="KAK8097047.1"/>
    </source>
</evidence>
<keyword evidence="3" id="KW-1185">Reference proteome</keyword>
<dbReference type="EMBL" id="JAQQWP010000010">
    <property type="protein sequence ID" value="KAK8097047.1"/>
    <property type="molecule type" value="Genomic_DNA"/>
</dbReference>